<name>A0ABW5S6H7_9BACL</name>
<evidence type="ECO:0000256" key="1">
    <source>
        <dbReference type="ARBA" id="ARBA00022737"/>
    </source>
</evidence>
<proteinExistence type="predicted"/>
<dbReference type="SMART" id="SM00060">
    <property type="entry name" value="FN3"/>
    <property type="match status" value="2"/>
</dbReference>
<dbReference type="Pfam" id="PF00041">
    <property type="entry name" value="fn3"/>
    <property type="match status" value="1"/>
</dbReference>
<keyword evidence="1" id="KW-0677">Repeat</keyword>
<evidence type="ECO:0000313" key="3">
    <source>
        <dbReference type="EMBL" id="MFD2695003.1"/>
    </source>
</evidence>
<organism evidence="3 4">
    <name type="scientific">Sporolactobacillus shoreicorticis</name>
    <dbReference type="NCBI Taxonomy" id="1923877"/>
    <lineage>
        <taxon>Bacteria</taxon>
        <taxon>Bacillati</taxon>
        <taxon>Bacillota</taxon>
        <taxon>Bacilli</taxon>
        <taxon>Bacillales</taxon>
        <taxon>Sporolactobacillaceae</taxon>
        <taxon>Sporolactobacillus</taxon>
    </lineage>
</organism>
<dbReference type="PANTHER" id="PTHR13817">
    <property type="entry name" value="TITIN"/>
    <property type="match status" value="1"/>
</dbReference>
<evidence type="ECO:0000259" key="2">
    <source>
        <dbReference type="PROSITE" id="PS50853"/>
    </source>
</evidence>
<sequence>MADKLNIYLKKKTDAGFAKVASDVTLPYQFQDLNPGTDYEVGGKLENASGEGPMNTPTEFTTISIPDAPTIAIVAGNGKIDFTLTAGASDGVPSNGQNDLTGFKVLWKTASGSENWTTINNDPDQLTGSITGLTNGTDYQVKAVAVNAAGESAAGTTQHATPATVPGKPTATVEEGDASGNYTVTAPTDNGGSAITSYVYRLKKTSDATWGTQVDMGTDLTGAVAELENGTEYSIEFAAVNAIGQSPWDDSLAVHFTPTAA</sequence>
<dbReference type="RefSeq" id="WP_253064705.1">
    <property type="nucleotide sequence ID" value="NZ_JAMXWM010000031.1"/>
</dbReference>
<dbReference type="InterPro" id="IPR050964">
    <property type="entry name" value="Striated_Muscle_Regulatory"/>
</dbReference>
<dbReference type="InterPro" id="IPR036116">
    <property type="entry name" value="FN3_sf"/>
</dbReference>
<feature type="domain" description="Fibronectin type-III" evidence="2">
    <location>
        <begin position="168"/>
        <end position="260"/>
    </location>
</feature>
<keyword evidence="4" id="KW-1185">Reference proteome</keyword>
<dbReference type="Proteomes" id="UP001597399">
    <property type="component" value="Unassembled WGS sequence"/>
</dbReference>
<feature type="domain" description="Fibronectin type-III" evidence="2">
    <location>
        <begin position="65"/>
        <end position="167"/>
    </location>
</feature>
<dbReference type="Gene3D" id="2.60.40.10">
    <property type="entry name" value="Immunoglobulins"/>
    <property type="match status" value="3"/>
</dbReference>
<dbReference type="InterPro" id="IPR013783">
    <property type="entry name" value="Ig-like_fold"/>
</dbReference>
<accession>A0ABW5S6H7</accession>
<reference evidence="4" key="1">
    <citation type="journal article" date="2019" name="Int. J. Syst. Evol. Microbiol.">
        <title>The Global Catalogue of Microorganisms (GCM) 10K type strain sequencing project: providing services to taxonomists for standard genome sequencing and annotation.</title>
        <authorList>
            <consortium name="The Broad Institute Genomics Platform"/>
            <consortium name="The Broad Institute Genome Sequencing Center for Infectious Disease"/>
            <person name="Wu L."/>
            <person name="Ma J."/>
        </authorList>
    </citation>
    <scope>NUCLEOTIDE SEQUENCE [LARGE SCALE GENOMIC DNA]</scope>
    <source>
        <strain evidence="4">TISTR 2466</strain>
    </source>
</reference>
<comment type="caution">
    <text evidence="3">The sequence shown here is derived from an EMBL/GenBank/DDBJ whole genome shotgun (WGS) entry which is preliminary data.</text>
</comment>
<dbReference type="InterPro" id="IPR003961">
    <property type="entry name" value="FN3_dom"/>
</dbReference>
<protein>
    <submittedName>
        <fullName evidence="3">Fibronectin type III domain-containing protein</fullName>
    </submittedName>
</protein>
<dbReference type="CDD" id="cd00063">
    <property type="entry name" value="FN3"/>
    <property type="match status" value="2"/>
</dbReference>
<dbReference type="PANTHER" id="PTHR13817:SF73">
    <property type="entry name" value="FIBRONECTIN TYPE-III DOMAIN-CONTAINING PROTEIN"/>
    <property type="match status" value="1"/>
</dbReference>
<dbReference type="EMBL" id="JBHUMQ010000034">
    <property type="protein sequence ID" value="MFD2695003.1"/>
    <property type="molecule type" value="Genomic_DNA"/>
</dbReference>
<dbReference type="PROSITE" id="PS50853">
    <property type="entry name" value="FN3"/>
    <property type="match status" value="2"/>
</dbReference>
<gene>
    <name evidence="3" type="ORF">ACFSUE_15410</name>
</gene>
<dbReference type="SUPFAM" id="SSF49265">
    <property type="entry name" value="Fibronectin type III"/>
    <property type="match status" value="1"/>
</dbReference>
<evidence type="ECO:0000313" key="4">
    <source>
        <dbReference type="Proteomes" id="UP001597399"/>
    </source>
</evidence>